<proteinExistence type="predicted"/>
<accession>A0A8S3X8G0</accession>
<evidence type="ECO:0000256" key="8">
    <source>
        <dbReference type="SAM" id="Phobius"/>
    </source>
</evidence>
<evidence type="ECO:0000256" key="5">
    <source>
        <dbReference type="ARBA" id="ARBA00022989"/>
    </source>
</evidence>
<evidence type="ECO:0000256" key="1">
    <source>
        <dbReference type="ARBA" id="ARBA00004370"/>
    </source>
</evidence>
<name>A0A8S3X8G0_PARAO</name>
<gene>
    <name evidence="10" type="ORF">PAPOLLO_LOCUS15214</name>
</gene>
<protein>
    <submittedName>
        <fullName evidence="10">(apollo) hypothetical protein</fullName>
    </submittedName>
</protein>
<keyword evidence="5 8" id="KW-1133">Transmembrane helix</keyword>
<keyword evidence="2" id="KW-0813">Transport</keyword>
<dbReference type="Proteomes" id="UP000691718">
    <property type="component" value="Unassembled WGS sequence"/>
</dbReference>
<comment type="subcellular location">
    <subcellularLocation>
        <location evidence="1">Membrane</location>
    </subcellularLocation>
</comment>
<dbReference type="OrthoDB" id="418748at2759"/>
<evidence type="ECO:0000256" key="6">
    <source>
        <dbReference type="ARBA" id="ARBA00023136"/>
    </source>
</evidence>
<feature type="transmembrane region" description="Helical" evidence="8">
    <location>
        <begin position="63"/>
        <end position="84"/>
    </location>
</feature>
<evidence type="ECO:0000256" key="7">
    <source>
        <dbReference type="SAM" id="MobiDB-lite"/>
    </source>
</evidence>
<feature type="transmembrane region" description="Helical" evidence="8">
    <location>
        <begin position="133"/>
        <end position="151"/>
    </location>
</feature>
<keyword evidence="4" id="KW-0249">Electron transport</keyword>
<dbReference type="AlphaFoldDB" id="A0A8S3X8G0"/>
<keyword evidence="6 8" id="KW-0472">Membrane</keyword>
<feature type="transmembrane region" description="Helical" evidence="8">
    <location>
        <begin position="96"/>
        <end position="113"/>
    </location>
</feature>
<dbReference type="InterPro" id="IPR006593">
    <property type="entry name" value="Cyt_b561/ferric_Rdtase_TM"/>
</dbReference>
<dbReference type="PANTHER" id="PTHR46238">
    <property type="entry name" value="REVERSE TRANSCRIPTASE DOMAIN-CONTAINING PROTEIN"/>
    <property type="match status" value="1"/>
</dbReference>
<keyword evidence="11" id="KW-1185">Reference proteome</keyword>
<feature type="domain" description="Cytochrome b561" evidence="9">
    <location>
        <begin position="94"/>
        <end position="182"/>
    </location>
</feature>
<evidence type="ECO:0000313" key="11">
    <source>
        <dbReference type="Proteomes" id="UP000691718"/>
    </source>
</evidence>
<evidence type="ECO:0000259" key="9">
    <source>
        <dbReference type="Pfam" id="PF03188"/>
    </source>
</evidence>
<dbReference type="PANTHER" id="PTHR46238:SF8">
    <property type="entry name" value="ENDONUCLEASE_EXONUCLEASE_PHOSPHATASE DOMAIN-CONTAINING PROTEIN"/>
    <property type="match status" value="1"/>
</dbReference>
<evidence type="ECO:0000256" key="2">
    <source>
        <dbReference type="ARBA" id="ARBA00022448"/>
    </source>
</evidence>
<keyword evidence="3 8" id="KW-0812">Transmembrane</keyword>
<evidence type="ECO:0000256" key="3">
    <source>
        <dbReference type="ARBA" id="ARBA00022692"/>
    </source>
</evidence>
<organism evidence="10 11">
    <name type="scientific">Parnassius apollo</name>
    <name type="common">Apollo butterfly</name>
    <name type="synonym">Papilio apollo</name>
    <dbReference type="NCBI Taxonomy" id="110799"/>
    <lineage>
        <taxon>Eukaryota</taxon>
        <taxon>Metazoa</taxon>
        <taxon>Ecdysozoa</taxon>
        <taxon>Arthropoda</taxon>
        <taxon>Hexapoda</taxon>
        <taxon>Insecta</taxon>
        <taxon>Pterygota</taxon>
        <taxon>Neoptera</taxon>
        <taxon>Endopterygota</taxon>
        <taxon>Lepidoptera</taxon>
        <taxon>Glossata</taxon>
        <taxon>Ditrysia</taxon>
        <taxon>Papilionoidea</taxon>
        <taxon>Papilionidae</taxon>
        <taxon>Parnassiinae</taxon>
        <taxon>Parnassini</taxon>
        <taxon>Parnassius</taxon>
        <taxon>Parnassius</taxon>
    </lineage>
</organism>
<feature type="region of interest" description="Disordered" evidence="7">
    <location>
        <begin position="28"/>
        <end position="57"/>
    </location>
</feature>
<comment type="caution">
    <text evidence="10">The sequence shown here is derived from an EMBL/GenBank/DDBJ whole genome shotgun (WGS) entry which is preliminary data.</text>
</comment>
<sequence length="376" mass="42338">MILGFLRFSSVLRRITRKRHGVGKLMESVEENSSTNLADMPPVERTSETSHLVPPNSTSPPSYLNLASNLCALLFISIIIYCCFGDGVSLFSFHPSLMSLGWLMIMTSAINAITPGDLATEWMPIRLRSARHWVLQLLAVTIITIGFIVILSNKIINNKPHFVTLHAKFGLASLIFMSLTSLGDELSASVQKLPQPWLLMYADVIALVDGDKGRLTRRVHAWREALENGGLKLNVAKTEYMVCNNTDLTSLRIGDDTVERTDNFRYLGSVLDASGDIDRDIKARISAAWAKWREVTVVICDPKMPVKLKGQVYKTIIRPVLTYGSEAWPVLERHRQLLHVTEMNILRWMCGVTRKDHVWNTYIRGSLHILDIANKL</sequence>
<evidence type="ECO:0000256" key="4">
    <source>
        <dbReference type="ARBA" id="ARBA00022982"/>
    </source>
</evidence>
<dbReference type="GO" id="GO:0016020">
    <property type="term" value="C:membrane"/>
    <property type="evidence" value="ECO:0007669"/>
    <property type="project" value="UniProtKB-SubCell"/>
</dbReference>
<reference evidence="10" key="1">
    <citation type="submission" date="2021-04" db="EMBL/GenBank/DDBJ databases">
        <authorList>
            <person name="Tunstrom K."/>
        </authorList>
    </citation>
    <scope>NUCLEOTIDE SEQUENCE</scope>
</reference>
<evidence type="ECO:0000313" key="10">
    <source>
        <dbReference type="EMBL" id="CAG5009407.1"/>
    </source>
</evidence>
<dbReference type="EMBL" id="CAJQZP010001030">
    <property type="protein sequence ID" value="CAG5009407.1"/>
    <property type="molecule type" value="Genomic_DNA"/>
</dbReference>
<dbReference type="CDD" id="cd08761">
    <property type="entry name" value="Cyt_b561_CYB561D2_like"/>
    <property type="match status" value="1"/>
</dbReference>
<dbReference type="Pfam" id="PF03188">
    <property type="entry name" value="Cytochrom_B561"/>
    <property type="match status" value="1"/>
</dbReference>